<dbReference type="EMBL" id="ML769391">
    <property type="protein sequence ID" value="KAE9408508.1"/>
    <property type="molecule type" value="Genomic_DNA"/>
</dbReference>
<sequence>MYLGARLVLRQVISYTPEYSILMKHFQSCQTNDGHESGSGTGTCRYTRGNTHRYLTCGSRYLFPMDPAQVTGHPLGYF</sequence>
<gene>
    <name evidence="1" type="ORF">BT96DRAFT_701370</name>
</gene>
<name>A0A6A4IGW9_9AGAR</name>
<organism evidence="1 2">
    <name type="scientific">Gymnopus androsaceus JB14</name>
    <dbReference type="NCBI Taxonomy" id="1447944"/>
    <lineage>
        <taxon>Eukaryota</taxon>
        <taxon>Fungi</taxon>
        <taxon>Dikarya</taxon>
        <taxon>Basidiomycota</taxon>
        <taxon>Agaricomycotina</taxon>
        <taxon>Agaricomycetes</taxon>
        <taxon>Agaricomycetidae</taxon>
        <taxon>Agaricales</taxon>
        <taxon>Marasmiineae</taxon>
        <taxon>Omphalotaceae</taxon>
        <taxon>Gymnopus</taxon>
    </lineage>
</organism>
<reference evidence="1" key="1">
    <citation type="journal article" date="2019" name="Environ. Microbiol.">
        <title>Fungal ecological strategies reflected in gene transcription - a case study of two litter decomposers.</title>
        <authorList>
            <person name="Barbi F."/>
            <person name="Kohler A."/>
            <person name="Barry K."/>
            <person name="Baskaran P."/>
            <person name="Daum C."/>
            <person name="Fauchery L."/>
            <person name="Ihrmark K."/>
            <person name="Kuo A."/>
            <person name="LaButti K."/>
            <person name="Lipzen A."/>
            <person name="Morin E."/>
            <person name="Grigoriev I.V."/>
            <person name="Henrissat B."/>
            <person name="Lindahl B."/>
            <person name="Martin F."/>
        </authorList>
    </citation>
    <scope>NUCLEOTIDE SEQUENCE</scope>
    <source>
        <strain evidence="1">JB14</strain>
    </source>
</reference>
<dbReference type="AlphaFoldDB" id="A0A6A4IGW9"/>
<evidence type="ECO:0000313" key="1">
    <source>
        <dbReference type="EMBL" id="KAE9408508.1"/>
    </source>
</evidence>
<dbReference type="Proteomes" id="UP000799118">
    <property type="component" value="Unassembled WGS sequence"/>
</dbReference>
<accession>A0A6A4IGW9</accession>
<protein>
    <submittedName>
        <fullName evidence="1">Uncharacterized protein</fullName>
    </submittedName>
</protein>
<evidence type="ECO:0000313" key="2">
    <source>
        <dbReference type="Proteomes" id="UP000799118"/>
    </source>
</evidence>
<keyword evidence="2" id="KW-1185">Reference proteome</keyword>
<proteinExistence type="predicted"/>